<dbReference type="EC" id="6.1.1.19" evidence="2"/>
<evidence type="ECO:0000256" key="8">
    <source>
        <dbReference type="ARBA" id="ARBA00049339"/>
    </source>
</evidence>
<gene>
    <name evidence="12" type="ORF">CTI12_AA204980</name>
</gene>
<dbReference type="GO" id="GO:0005737">
    <property type="term" value="C:cytoplasm"/>
    <property type="evidence" value="ECO:0007669"/>
    <property type="project" value="InterPro"/>
</dbReference>
<keyword evidence="13" id="KW-1185">Reference proteome</keyword>
<dbReference type="Gene3D" id="1.10.730.10">
    <property type="entry name" value="Isoleucyl-tRNA Synthetase, Domain 1"/>
    <property type="match status" value="1"/>
</dbReference>
<dbReference type="EMBL" id="PKPP01001840">
    <property type="protein sequence ID" value="PWA79555.1"/>
    <property type="molecule type" value="Genomic_DNA"/>
</dbReference>
<keyword evidence="3 9" id="KW-0436">Ligase</keyword>
<sequence length="921" mass="103624">MLQRSSSFSNKTSSNNSGLQNQNLTTSHFTVPLQEPVDEVVFVKVLVNGKQDDAKRVKVVGVADEQNSDEPNVLEGRGVIGVGEDNRWSLKEEVTTLIEDTLRLSFSDLKEEQPKLFGCKKEYGDYQCENVLSIWPQLKNNPESDFKKPIDVGEEIRKQLEKRDDMIKEVFIHDIGFVTFKLSGKWMAESIHKMLRDGIDTWAPKLYVGKVMVNFPSWDIAGETRVASFRRSYITNTLIRMLKYSKVDVTLNKGFSEEGHKKKAQDKVNKRFSIEEKDGNVTISVRATRAGDKLKPLICGKKDGGFGNASKDLSNLWCGLKKEKANWIVYITPVQQQEYIEMCITAARHARWLPEDRYKSPDTSYAGYKSCSTEVEKLINTLQQVLFFFDLPTSADLPASLLDSALKYTLLKNHRLADVTLDFIELVKEEGNTLRYLLKTRDEIRSFTTKSCEDIDELKKASELTLGEGEVWEEGLERVLGLHLLMFTEVLEESCLSVLPHILCEYLYDLSVKFGRFHTSYNPSVYECWQVGSVAESTRLLLYEATAMVMDKCFHLLGITLEYSSSEVSIAQSLVSSTEQPMDVNELEDVSDCEADVESDKKKQNRAVGGATDHTSITAWANPIARDPPKILNPRFEPISISVNITTDSEFKNGKMFGHVSVSDAYGLLSDSWGPSYEPDCGQILLFNRDWCNSIDVINYELLYLGNPRSRHSVPFSSIMEISMELIVTNEMKDNLFLLCDHQSDMKFSEFWKEDINSTCGAISAVGEDGHVVMHYILLKDAVDAAIKITCESFAADLNVYGRIVAYYGNEFDYQCDNDFQKGFYMALLYEHGFGSGAIAGDIPLRKSLLAVPNEGGSLIIEAKLMDVESGDVILDDRCEFSSQTRGSVEGQLVGTHCSFLLRVDWSQGPGCSKGGCSYLF</sequence>
<dbReference type="InterPro" id="IPR009080">
    <property type="entry name" value="tRNAsynth_Ia_anticodon-bd"/>
</dbReference>
<comment type="catalytic activity">
    <reaction evidence="8">
        <text>tRNA(Arg) + L-arginine + ATP = L-arginyl-tRNA(Arg) + AMP + diphosphate</text>
        <dbReference type="Rhea" id="RHEA:20301"/>
        <dbReference type="Rhea" id="RHEA-COMP:9658"/>
        <dbReference type="Rhea" id="RHEA-COMP:9673"/>
        <dbReference type="ChEBI" id="CHEBI:30616"/>
        <dbReference type="ChEBI" id="CHEBI:32682"/>
        <dbReference type="ChEBI" id="CHEBI:33019"/>
        <dbReference type="ChEBI" id="CHEBI:78442"/>
        <dbReference type="ChEBI" id="CHEBI:78513"/>
        <dbReference type="ChEBI" id="CHEBI:456215"/>
        <dbReference type="EC" id="6.1.1.19"/>
    </reaction>
</comment>
<evidence type="ECO:0000256" key="7">
    <source>
        <dbReference type="ARBA" id="ARBA00023146"/>
    </source>
</evidence>
<evidence type="ECO:0000256" key="1">
    <source>
        <dbReference type="ARBA" id="ARBA00005594"/>
    </source>
</evidence>
<dbReference type="Pfam" id="PF20241">
    <property type="entry name" value="DUF6598"/>
    <property type="match status" value="1"/>
</dbReference>
<evidence type="ECO:0000256" key="3">
    <source>
        <dbReference type="ARBA" id="ARBA00022598"/>
    </source>
</evidence>
<dbReference type="InterPro" id="IPR036695">
    <property type="entry name" value="Arg-tRNA-synth_N_sf"/>
</dbReference>
<evidence type="ECO:0000259" key="11">
    <source>
        <dbReference type="SMART" id="SM00836"/>
    </source>
</evidence>
<dbReference type="Pfam" id="PF00750">
    <property type="entry name" value="tRNA-synt_1d"/>
    <property type="match status" value="1"/>
</dbReference>
<dbReference type="InterPro" id="IPR005148">
    <property type="entry name" value="Arg-tRNA-synth_N"/>
</dbReference>
<name>A0A2U1P1A3_ARTAN</name>
<reference evidence="12 13" key="1">
    <citation type="journal article" date="2018" name="Mol. Plant">
        <title>The genome of Artemisia annua provides insight into the evolution of Asteraceae family and artemisinin biosynthesis.</title>
        <authorList>
            <person name="Shen Q."/>
            <person name="Zhang L."/>
            <person name="Liao Z."/>
            <person name="Wang S."/>
            <person name="Yan T."/>
            <person name="Shi P."/>
            <person name="Liu M."/>
            <person name="Fu X."/>
            <person name="Pan Q."/>
            <person name="Wang Y."/>
            <person name="Lv Z."/>
            <person name="Lu X."/>
            <person name="Zhang F."/>
            <person name="Jiang W."/>
            <person name="Ma Y."/>
            <person name="Chen M."/>
            <person name="Hao X."/>
            <person name="Li L."/>
            <person name="Tang Y."/>
            <person name="Lv G."/>
            <person name="Zhou Y."/>
            <person name="Sun X."/>
            <person name="Brodelius P.E."/>
            <person name="Rose J.K.C."/>
            <person name="Tang K."/>
        </authorList>
    </citation>
    <scope>NUCLEOTIDE SEQUENCE [LARGE SCALE GENOMIC DNA]</scope>
    <source>
        <strain evidence="13">cv. Huhao1</strain>
        <tissue evidence="12">Leaf</tissue>
    </source>
</reference>
<dbReference type="InterPro" id="IPR008909">
    <property type="entry name" value="DALR_anticod-bd"/>
</dbReference>
<dbReference type="STRING" id="35608.A0A2U1P1A3"/>
<dbReference type="PANTHER" id="PTHR11956:SF5">
    <property type="entry name" value="ARGININE--TRNA LIGASE, CYTOPLASMIC"/>
    <property type="match status" value="1"/>
</dbReference>
<dbReference type="InterPro" id="IPR035684">
    <property type="entry name" value="ArgRS_core"/>
</dbReference>
<dbReference type="Gene3D" id="3.30.1360.70">
    <property type="entry name" value="Arginyl tRNA synthetase N-terminal domain"/>
    <property type="match status" value="1"/>
</dbReference>
<dbReference type="Proteomes" id="UP000245207">
    <property type="component" value="Unassembled WGS sequence"/>
</dbReference>
<keyword evidence="6 9" id="KW-0648">Protein biosynthesis</keyword>
<dbReference type="Pfam" id="PF05746">
    <property type="entry name" value="DALR_1"/>
    <property type="match status" value="1"/>
</dbReference>
<dbReference type="AlphaFoldDB" id="A0A2U1P1A3"/>
<evidence type="ECO:0000313" key="13">
    <source>
        <dbReference type="Proteomes" id="UP000245207"/>
    </source>
</evidence>
<dbReference type="Gene3D" id="3.40.50.620">
    <property type="entry name" value="HUPs"/>
    <property type="match status" value="1"/>
</dbReference>
<dbReference type="GO" id="GO:0004814">
    <property type="term" value="F:arginine-tRNA ligase activity"/>
    <property type="evidence" value="ECO:0007669"/>
    <property type="project" value="UniProtKB-EC"/>
</dbReference>
<evidence type="ECO:0000256" key="4">
    <source>
        <dbReference type="ARBA" id="ARBA00022741"/>
    </source>
</evidence>
<dbReference type="InterPro" id="IPR001278">
    <property type="entry name" value="Arg-tRNA-ligase"/>
</dbReference>
<dbReference type="SUPFAM" id="SSF47323">
    <property type="entry name" value="Anticodon-binding domain of a subclass of class I aminoacyl-tRNA synthetases"/>
    <property type="match status" value="1"/>
</dbReference>
<dbReference type="GO" id="GO:0006420">
    <property type="term" value="P:arginyl-tRNA aminoacylation"/>
    <property type="evidence" value="ECO:0007669"/>
    <property type="project" value="InterPro"/>
</dbReference>
<keyword evidence="4 9" id="KW-0547">Nucleotide-binding</keyword>
<evidence type="ECO:0000256" key="10">
    <source>
        <dbReference type="SAM" id="MobiDB-lite"/>
    </source>
</evidence>
<organism evidence="12 13">
    <name type="scientific">Artemisia annua</name>
    <name type="common">Sweet wormwood</name>
    <dbReference type="NCBI Taxonomy" id="35608"/>
    <lineage>
        <taxon>Eukaryota</taxon>
        <taxon>Viridiplantae</taxon>
        <taxon>Streptophyta</taxon>
        <taxon>Embryophyta</taxon>
        <taxon>Tracheophyta</taxon>
        <taxon>Spermatophyta</taxon>
        <taxon>Magnoliopsida</taxon>
        <taxon>eudicotyledons</taxon>
        <taxon>Gunneridae</taxon>
        <taxon>Pentapetalae</taxon>
        <taxon>asterids</taxon>
        <taxon>campanulids</taxon>
        <taxon>Asterales</taxon>
        <taxon>Asteraceae</taxon>
        <taxon>Asteroideae</taxon>
        <taxon>Anthemideae</taxon>
        <taxon>Artemisiinae</taxon>
        <taxon>Artemisia</taxon>
    </lineage>
</organism>
<evidence type="ECO:0000256" key="5">
    <source>
        <dbReference type="ARBA" id="ARBA00022840"/>
    </source>
</evidence>
<feature type="region of interest" description="Disordered" evidence="10">
    <location>
        <begin position="1"/>
        <end position="23"/>
    </location>
</feature>
<feature type="domain" description="DALR anticodon binding" evidence="11">
    <location>
        <begin position="458"/>
        <end position="563"/>
    </location>
</feature>
<comment type="similarity">
    <text evidence="1 9">Belongs to the class-I aminoacyl-tRNA synthetase family.</text>
</comment>
<accession>A0A2U1P1A3</accession>
<dbReference type="Pfam" id="PF03485">
    <property type="entry name" value="Arg_tRNA_synt_N"/>
    <property type="match status" value="1"/>
</dbReference>
<dbReference type="PANTHER" id="PTHR11956">
    <property type="entry name" value="ARGINYL-TRNA SYNTHETASE"/>
    <property type="match status" value="1"/>
</dbReference>
<evidence type="ECO:0000256" key="2">
    <source>
        <dbReference type="ARBA" id="ARBA00012837"/>
    </source>
</evidence>
<dbReference type="SUPFAM" id="SSF55190">
    <property type="entry name" value="Arginyl-tRNA synthetase (ArgRS), N-terminal 'additional' domain"/>
    <property type="match status" value="1"/>
</dbReference>
<evidence type="ECO:0000256" key="9">
    <source>
        <dbReference type="RuleBase" id="RU363038"/>
    </source>
</evidence>
<evidence type="ECO:0000256" key="6">
    <source>
        <dbReference type="ARBA" id="ARBA00022917"/>
    </source>
</evidence>
<proteinExistence type="inferred from homology"/>
<keyword evidence="7 9" id="KW-0030">Aminoacyl-tRNA synthetase</keyword>
<evidence type="ECO:0000313" key="12">
    <source>
        <dbReference type="EMBL" id="PWA79555.1"/>
    </source>
</evidence>
<dbReference type="SMART" id="SM00836">
    <property type="entry name" value="DALR_1"/>
    <property type="match status" value="1"/>
</dbReference>
<dbReference type="GO" id="GO:0005524">
    <property type="term" value="F:ATP binding"/>
    <property type="evidence" value="ECO:0007669"/>
    <property type="project" value="UniProtKB-KW"/>
</dbReference>
<dbReference type="InterPro" id="IPR046533">
    <property type="entry name" value="DUF6598"/>
</dbReference>
<protein>
    <recommendedName>
        <fullName evidence="2">arginine--tRNA ligase</fullName>
        <ecNumber evidence="2">6.1.1.19</ecNumber>
    </recommendedName>
</protein>
<dbReference type="OrthoDB" id="1602268at2759"/>
<comment type="caution">
    <text evidence="12">The sequence shown here is derived from an EMBL/GenBank/DDBJ whole genome shotgun (WGS) entry which is preliminary data.</text>
</comment>
<keyword evidence="5 9" id="KW-0067">ATP-binding</keyword>
<dbReference type="InterPro" id="IPR014729">
    <property type="entry name" value="Rossmann-like_a/b/a_fold"/>
</dbReference>